<feature type="transmembrane region" description="Helical" evidence="5">
    <location>
        <begin position="137"/>
        <end position="160"/>
    </location>
</feature>
<dbReference type="Pfam" id="PF07690">
    <property type="entry name" value="MFS_1"/>
    <property type="match status" value="1"/>
</dbReference>
<feature type="transmembrane region" description="Helical" evidence="5">
    <location>
        <begin position="370"/>
        <end position="395"/>
    </location>
</feature>
<dbReference type="GO" id="GO:0022857">
    <property type="term" value="F:transmembrane transporter activity"/>
    <property type="evidence" value="ECO:0007669"/>
    <property type="project" value="InterPro"/>
</dbReference>
<feature type="transmembrane region" description="Helical" evidence="5">
    <location>
        <begin position="209"/>
        <end position="229"/>
    </location>
</feature>
<keyword evidence="8" id="KW-1185">Reference proteome</keyword>
<proteinExistence type="predicted"/>
<feature type="transmembrane region" description="Helical" evidence="5">
    <location>
        <begin position="80"/>
        <end position="98"/>
    </location>
</feature>
<feature type="transmembrane region" description="Helical" evidence="5">
    <location>
        <begin position="12"/>
        <end position="31"/>
    </location>
</feature>
<feature type="transmembrane region" description="Helical" evidence="5">
    <location>
        <begin position="104"/>
        <end position="125"/>
    </location>
</feature>
<dbReference type="SUPFAM" id="SSF103473">
    <property type="entry name" value="MFS general substrate transporter"/>
    <property type="match status" value="1"/>
</dbReference>
<reference evidence="7 8" key="1">
    <citation type="submission" date="2019-10" db="EMBL/GenBank/DDBJ databases">
        <title>Genomic analysis of Raineyella sp. CBA3103.</title>
        <authorList>
            <person name="Roh S.W."/>
        </authorList>
    </citation>
    <scope>NUCLEOTIDE SEQUENCE [LARGE SCALE GENOMIC DNA]</scope>
    <source>
        <strain evidence="7 8">CBA3103</strain>
    </source>
</reference>
<dbReference type="PROSITE" id="PS00216">
    <property type="entry name" value="SUGAR_TRANSPORT_1"/>
    <property type="match status" value="1"/>
</dbReference>
<feature type="transmembrane region" description="Helical" evidence="5">
    <location>
        <begin position="416"/>
        <end position="437"/>
    </location>
</feature>
<dbReference type="InterPro" id="IPR036259">
    <property type="entry name" value="MFS_trans_sf"/>
</dbReference>
<dbReference type="RefSeq" id="WP_153573235.1">
    <property type="nucleotide sequence ID" value="NZ_CP045725.1"/>
</dbReference>
<dbReference type="PANTHER" id="PTHR42718:SF39">
    <property type="entry name" value="ACTINORHODIN TRANSPORTER-RELATED"/>
    <property type="match status" value="1"/>
</dbReference>
<evidence type="ECO:0000256" key="3">
    <source>
        <dbReference type="ARBA" id="ARBA00022989"/>
    </source>
</evidence>
<keyword evidence="4 5" id="KW-0472">Membrane</keyword>
<feature type="transmembrane region" description="Helical" evidence="5">
    <location>
        <begin position="340"/>
        <end position="358"/>
    </location>
</feature>
<feature type="transmembrane region" description="Helical" evidence="5">
    <location>
        <begin position="166"/>
        <end position="188"/>
    </location>
</feature>
<keyword evidence="2 5" id="KW-0812">Transmembrane</keyword>
<gene>
    <name evidence="7" type="ORF">Rai3103_14885</name>
</gene>
<dbReference type="PRINTS" id="PR01036">
    <property type="entry name" value="TCRTETB"/>
</dbReference>
<evidence type="ECO:0000256" key="5">
    <source>
        <dbReference type="SAM" id="Phobius"/>
    </source>
</evidence>
<dbReference type="InterPro" id="IPR020846">
    <property type="entry name" value="MFS_dom"/>
</dbReference>
<organism evidence="7 8">
    <name type="scientific">Raineyella fluvialis</name>
    <dbReference type="NCBI Taxonomy" id="2662261"/>
    <lineage>
        <taxon>Bacteria</taxon>
        <taxon>Bacillati</taxon>
        <taxon>Actinomycetota</taxon>
        <taxon>Actinomycetes</taxon>
        <taxon>Propionibacteriales</taxon>
        <taxon>Propionibacteriaceae</taxon>
        <taxon>Raineyella</taxon>
    </lineage>
</organism>
<evidence type="ECO:0000259" key="6">
    <source>
        <dbReference type="PROSITE" id="PS50850"/>
    </source>
</evidence>
<feature type="transmembrane region" description="Helical" evidence="5">
    <location>
        <begin position="275"/>
        <end position="301"/>
    </location>
</feature>
<dbReference type="InterPro" id="IPR005829">
    <property type="entry name" value="Sugar_transporter_CS"/>
</dbReference>
<evidence type="ECO:0000256" key="2">
    <source>
        <dbReference type="ARBA" id="ARBA00022692"/>
    </source>
</evidence>
<dbReference type="PROSITE" id="PS50850">
    <property type="entry name" value="MFS"/>
    <property type="match status" value="1"/>
</dbReference>
<feature type="transmembrane region" description="Helical" evidence="5">
    <location>
        <begin position="307"/>
        <end position="328"/>
    </location>
</feature>
<evidence type="ECO:0000313" key="8">
    <source>
        <dbReference type="Proteomes" id="UP000386847"/>
    </source>
</evidence>
<evidence type="ECO:0000256" key="4">
    <source>
        <dbReference type="ARBA" id="ARBA00023136"/>
    </source>
</evidence>
<dbReference type="GO" id="GO:0005886">
    <property type="term" value="C:plasma membrane"/>
    <property type="evidence" value="ECO:0007669"/>
    <property type="project" value="UniProtKB-SubCell"/>
</dbReference>
<dbReference type="KEGG" id="rain:Rai3103_14885"/>
<evidence type="ECO:0000313" key="7">
    <source>
        <dbReference type="EMBL" id="QGF24706.1"/>
    </source>
</evidence>
<accession>A0A5Q2FK44</accession>
<dbReference type="Gene3D" id="1.20.1250.20">
    <property type="entry name" value="MFS general substrate transporter like domains"/>
    <property type="match status" value="1"/>
</dbReference>
<protein>
    <submittedName>
        <fullName evidence="7">MFS transporter</fullName>
    </submittedName>
</protein>
<dbReference type="EMBL" id="CP045725">
    <property type="protein sequence ID" value="QGF24706.1"/>
    <property type="molecule type" value="Genomic_DNA"/>
</dbReference>
<feature type="domain" description="Major facilitator superfamily (MFS) profile" evidence="6">
    <location>
        <begin position="13"/>
        <end position="481"/>
    </location>
</feature>
<feature type="transmembrane region" description="Helical" evidence="5">
    <location>
        <begin position="457"/>
        <end position="475"/>
    </location>
</feature>
<dbReference type="Gene3D" id="1.20.1720.10">
    <property type="entry name" value="Multidrug resistance protein D"/>
    <property type="match status" value="1"/>
</dbReference>
<feature type="transmembrane region" description="Helical" evidence="5">
    <location>
        <begin position="51"/>
        <end position="68"/>
    </location>
</feature>
<evidence type="ECO:0000256" key="1">
    <source>
        <dbReference type="ARBA" id="ARBA00004651"/>
    </source>
</evidence>
<dbReference type="Proteomes" id="UP000386847">
    <property type="component" value="Chromosome"/>
</dbReference>
<name>A0A5Q2FK44_9ACTN</name>
<keyword evidence="3 5" id="KW-1133">Transmembrane helix</keyword>
<dbReference type="InterPro" id="IPR011701">
    <property type="entry name" value="MFS"/>
</dbReference>
<sequence>MSADDPDEPPWGLFTIIVTASFMALLDTSIVNVALPTLSRDLGANPTHEQWIVAGYSLSFALALAAAGRASDVYGRKRMYVIGIGGFGLVSLLCGLSPTPAMLIAMRLVQGVFGAVLIPTVSGFIQQLFTGPPRSRAFGYLGMVVGVSTAVGPVLGGFLVSALPDYLGWRSIFFINVPIAAVIVPLALRRLPQDRREDRQNLRLDVPGILLVSVITVAVMLPFVLATSMARVSDAPWWLIVVALVGIVLFVLWERREDSAGRSVIAPGELVRTQSYVYGTVIGMFYFLGFAGFFLSLALYLQAGLGLPAWQAGLIQMPFAVSSAAAAARAGHWVNTWGRRLVTTSLAGVLLGFASVDLMTNLHPDSVNPWLLAALLLVTGGFSGAVITPNVALTLEEVPVSRSSTAAALQQTMGRIGATISITAMTLAFYASLPAVARQGGHAGGIENATYSGAFSMSLHVTEVCFLVAFTIAVLDGRRRRLQQA</sequence>
<dbReference type="AlphaFoldDB" id="A0A5Q2FK44"/>
<comment type="subcellular location">
    <subcellularLocation>
        <location evidence="1">Cell membrane</location>
        <topology evidence="1">Multi-pass membrane protein</topology>
    </subcellularLocation>
</comment>
<feature type="transmembrane region" description="Helical" evidence="5">
    <location>
        <begin position="235"/>
        <end position="254"/>
    </location>
</feature>
<dbReference type="PANTHER" id="PTHR42718">
    <property type="entry name" value="MAJOR FACILITATOR SUPERFAMILY MULTIDRUG TRANSPORTER MFSC"/>
    <property type="match status" value="1"/>
</dbReference>
<dbReference type="CDD" id="cd17321">
    <property type="entry name" value="MFS_MMR_MDR_like"/>
    <property type="match status" value="1"/>
</dbReference>